<keyword evidence="1" id="KW-0472">Membrane</keyword>
<reference evidence="3" key="1">
    <citation type="submission" date="2009-07" db="EMBL/GenBank/DDBJ databases">
        <title>Complete sequence of chromosome of Methylovorus sp. SIP3-4.</title>
        <authorList>
            <person name="Lucas S."/>
            <person name="Copeland A."/>
            <person name="Lapidus A."/>
            <person name="Glavina del Rio T."/>
            <person name="Tice H."/>
            <person name="Bruce D."/>
            <person name="Goodwin L."/>
            <person name="Pitluck S."/>
            <person name="Clum A."/>
            <person name="Larimer F."/>
            <person name="Land M."/>
            <person name="Hauser L."/>
            <person name="Kyrpides N."/>
            <person name="Mikhailova N."/>
            <person name="Kayluzhnaya M."/>
            <person name="Chistoserdova L."/>
        </authorList>
    </citation>
    <scope>NUCLEOTIDE SEQUENCE [LARGE SCALE GENOMIC DNA]</scope>
    <source>
        <strain evidence="3">SIP3-4</strain>
    </source>
</reference>
<feature type="transmembrane region" description="Helical" evidence="1">
    <location>
        <begin position="71"/>
        <end position="95"/>
    </location>
</feature>
<dbReference type="EMBL" id="CP001674">
    <property type="protein sequence ID" value="ACT50522.1"/>
    <property type="molecule type" value="Genomic_DNA"/>
</dbReference>
<sequence length="328" mass="33488">MATTQTYDETTTVRSGPYPYAPTLKTISWSAIFAGVAVTLTVQFLLSMLGAGIGLSTLDPLQANGTPTAEAFGLGAGLWWVVSFFLSLVVGGIVAGEMAGLPARMDGALHGIVTWATATLLGVYLVGSLIGGTLAGVGNIASSAVSGAAHGAAAAAPELINQGKQEAANSNFSWETAERELQGLLAHAANQSGQAAANQDAANQSESAEIYAKVKTLVDKGSNATPEDRQPVVDLMAEKTGISKEEAAQKLDAWEKSAKDAQAAINHTAEVAGDKAAVAADKTARVGAHLTLWGFLAFLLGAVAATLGGIAGSNCRANRTVVTTTTRY</sequence>
<dbReference type="KEGG" id="mei:Msip34_1276"/>
<dbReference type="Proteomes" id="UP000002743">
    <property type="component" value="Chromosome"/>
</dbReference>
<feature type="transmembrane region" description="Helical" evidence="1">
    <location>
        <begin position="107"/>
        <end position="126"/>
    </location>
</feature>
<name>C6XD97_METGS</name>
<keyword evidence="1" id="KW-1133">Transmembrane helix</keyword>
<evidence type="ECO:0000313" key="2">
    <source>
        <dbReference type="EMBL" id="ACT50522.1"/>
    </source>
</evidence>
<evidence type="ECO:0000313" key="3">
    <source>
        <dbReference type="Proteomes" id="UP000002743"/>
    </source>
</evidence>
<dbReference type="eggNOG" id="COG1196">
    <property type="taxonomic scope" value="Bacteria"/>
</dbReference>
<evidence type="ECO:0008006" key="4">
    <source>
        <dbReference type="Google" id="ProtNLM"/>
    </source>
</evidence>
<evidence type="ECO:0000256" key="1">
    <source>
        <dbReference type="SAM" id="Phobius"/>
    </source>
</evidence>
<dbReference type="STRING" id="582744.Msip34_1276"/>
<gene>
    <name evidence="2" type="ordered locus">Msip34_1276</name>
</gene>
<protein>
    <recommendedName>
        <fullName evidence="4">PhnA-like protein</fullName>
    </recommendedName>
</protein>
<dbReference type="AlphaFoldDB" id="C6XD97"/>
<dbReference type="HOGENOM" id="CLU_063844_2_1_4"/>
<dbReference type="OrthoDB" id="2154696at2"/>
<accession>C6XD97</accession>
<dbReference type="RefSeq" id="WP_015830005.1">
    <property type="nucleotide sequence ID" value="NC_012969.1"/>
</dbReference>
<organism evidence="2 3">
    <name type="scientific">Methylovorus glucosotrophus (strain SIP3-4)</name>
    <dbReference type="NCBI Taxonomy" id="582744"/>
    <lineage>
        <taxon>Bacteria</taxon>
        <taxon>Pseudomonadati</taxon>
        <taxon>Pseudomonadota</taxon>
        <taxon>Betaproteobacteria</taxon>
        <taxon>Nitrosomonadales</taxon>
        <taxon>Methylophilaceae</taxon>
        <taxon>Methylovorus</taxon>
    </lineage>
</organism>
<keyword evidence="3" id="KW-1185">Reference proteome</keyword>
<feature type="transmembrane region" description="Helical" evidence="1">
    <location>
        <begin position="290"/>
        <end position="311"/>
    </location>
</feature>
<feature type="transmembrane region" description="Helical" evidence="1">
    <location>
        <begin position="27"/>
        <end position="50"/>
    </location>
</feature>
<proteinExistence type="predicted"/>
<reference evidence="2 3" key="2">
    <citation type="journal article" date="2011" name="J. Bacteriol.">
        <title>Genomes of three methylotrophs from a single niche uncover genetic and metabolic divergence of Methylophilaceae.</title>
        <authorList>
            <person name="Lapidus A."/>
            <person name="Clum A."/>
            <person name="Labutti K."/>
            <person name="Kaluzhnaya M.G."/>
            <person name="Lim S."/>
            <person name="Beck D.A."/>
            <person name="Glavina Del Rio T."/>
            <person name="Nolan M."/>
            <person name="Mavromatis K."/>
            <person name="Huntemann M."/>
            <person name="Lucas S."/>
            <person name="Lidstrom M.E."/>
            <person name="Ivanova N."/>
            <person name="Chistoserdova L."/>
        </authorList>
    </citation>
    <scope>NUCLEOTIDE SEQUENCE [LARGE SCALE GENOMIC DNA]</scope>
    <source>
        <strain evidence="2 3">SIP3-4</strain>
    </source>
</reference>
<keyword evidence="1" id="KW-0812">Transmembrane</keyword>